<dbReference type="SUPFAM" id="SSF51197">
    <property type="entry name" value="Clavaminate synthase-like"/>
    <property type="match status" value="1"/>
</dbReference>
<accession>A0A4P7QCY8</accession>
<feature type="binding site" evidence="5">
    <location>
        <position position="191"/>
    </location>
    <ligand>
        <name>Fe cation</name>
        <dbReference type="ChEBI" id="CHEBI:24875"/>
        <note>catalytic</note>
    </ligand>
</feature>
<dbReference type="PROSITE" id="PS51471">
    <property type="entry name" value="FE2OG_OXY"/>
    <property type="match status" value="1"/>
</dbReference>
<feature type="binding site" evidence="5">
    <location>
        <position position="135"/>
    </location>
    <ligand>
        <name>Fe cation</name>
        <dbReference type="ChEBI" id="CHEBI:24875"/>
        <note>catalytic</note>
    </ligand>
</feature>
<feature type="binding site" evidence="5">
    <location>
        <position position="137"/>
    </location>
    <ligand>
        <name>Fe cation</name>
        <dbReference type="ChEBI" id="CHEBI:24875"/>
        <note>catalytic</note>
    </ligand>
</feature>
<protein>
    <submittedName>
        <fullName evidence="7">Alpha-ketoglutarate-dependent dioxygenase AlkB</fullName>
        <ecNumber evidence="7">1.14.11.33</ecNumber>
    </submittedName>
</protein>
<evidence type="ECO:0000313" key="7">
    <source>
        <dbReference type="EMBL" id="QCB27432.1"/>
    </source>
</evidence>
<dbReference type="GO" id="GO:0035513">
    <property type="term" value="P:oxidative RNA demethylation"/>
    <property type="evidence" value="ECO:0007669"/>
    <property type="project" value="TreeGrafter"/>
</dbReference>
<dbReference type="InterPro" id="IPR005123">
    <property type="entry name" value="Oxoglu/Fe-dep_dioxygenase_dom"/>
</dbReference>
<dbReference type="GO" id="GO:0005737">
    <property type="term" value="C:cytoplasm"/>
    <property type="evidence" value="ECO:0007669"/>
    <property type="project" value="TreeGrafter"/>
</dbReference>
<dbReference type="PANTHER" id="PTHR16557:SF2">
    <property type="entry name" value="NUCLEIC ACID DIOXYGENASE ALKBH1"/>
    <property type="match status" value="1"/>
</dbReference>
<name>A0A4P7QCY8_9CORY</name>
<dbReference type="RefSeq" id="WP_136140308.1">
    <property type="nucleotide sequence ID" value="NZ_CP039247.1"/>
</dbReference>
<dbReference type="Gene3D" id="2.60.120.590">
    <property type="entry name" value="Alpha-ketoglutarate-dependent dioxygenase AlkB-like"/>
    <property type="match status" value="1"/>
</dbReference>
<dbReference type="GO" id="GO:0035516">
    <property type="term" value="F:broad specificity oxidative DNA demethylase activity"/>
    <property type="evidence" value="ECO:0007669"/>
    <property type="project" value="UniProtKB-EC"/>
</dbReference>
<dbReference type="OrthoDB" id="9796932at2"/>
<evidence type="ECO:0000256" key="2">
    <source>
        <dbReference type="ARBA" id="ARBA00022964"/>
    </source>
</evidence>
<dbReference type="EMBL" id="CP039247">
    <property type="protein sequence ID" value="QCB27432.1"/>
    <property type="molecule type" value="Genomic_DNA"/>
</dbReference>
<keyword evidence="3 7" id="KW-0560">Oxidoreductase</keyword>
<evidence type="ECO:0000256" key="4">
    <source>
        <dbReference type="ARBA" id="ARBA00023004"/>
    </source>
</evidence>
<keyword evidence="4 5" id="KW-0408">Iron</keyword>
<comment type="cofactor">
    <cofactor evidence="5">
        <name>Fe(2+)</name>
        <dbReference type="ChEBI" id="CHEBI:29033"/>
    </cofactor>
    <text evidence="5">Binds 1 Fe(2+) ion per subunit.</text>
</comment>
<dbReference type="InterPro" id="IPR004574">
    <property type="entry name" value="Alkb"/>
</dbReference>
<dbReference type="EC" id="1.14.11.33" evidence="7"/>
<dbReference type="Pfam" id="PF13532">
    <property type="entry name" value="2OG-FeII_Oxy_2"/>
    <property type="match status" value="1"/>
</dbReference>
<feature type="domain" description="Fe2OG dioxygenase" evidence="6">
    <location>
        <begin position="117"/>
        <end position="220"/>
    </location>
</feature>
<gene>
    <name evidence="7" type="primary">alkB</name>
    <name evidence="7" type="ORF">CENDO_00610</name>
</gene>
<keyword evidence="1 5" id="KW-0479">Metal-binding</keyword>
<dbReference type="GO" id="GO:0008198">
    <property type="term" value="F:ferrous iron binding"/>
    <property type="evidence" value="ECO:0007669"/>
    <property type="project" value="TreeGrafter"/>
</dbReference>
<keyword evidence="2 7" id="KW-0223">Dioxygenase</keyword>
<dbReference type="PANTHER" id="PTHR16557">
    <property type="entry name" value="ALKYLATED DNA REPAIR PROTEIN ALKB-RELATED"/>
    <property type="match status" value="1"/>
</dbReference>
<evidence type="ECO:0000313" key="8">
    <source>
        <dbReference type="Proteomes" id="UP000296352"/>
    </source>
</evidence>
<dbReference type="KEGG" id="cee:CENDO_00610"/>
<organism evidence="7 8">
    <name type="scientific">Corynebacterium endometrii</name>
    <dbReference type="NCBI Taxonomy" id="2488819"/>
    <lineage>
        <taxon>Bacteria</taxon>
        <taxon>Bacillati</taxon>
        <taxon>Actinomycetota</taxon>
        <taxon>Actinomycetes</taxon>
        <taxon>Mycobacteriales</taxon>
        <taxon>Corynebacteriaceae</taxon>
        <taxon>Corynebacterium</taxon>
    </lineage>
</organism>
<dbReference type="AlphaFoldDB" id="A0A4P7QCY8"/>
<dbReference type="InterPro" id="IPR027450">
    <property type="entry name" value="AlkB-like"/>
</dbReference>
<proteinExistence type="predicted"/>
<keyword evidence="8" id="KW-1185">Reference proteome</keyword>
<evidence type="ECO:0000259" key="6">
    <source>
        <dbReference type="PROSITE" id="PS51471"/>
    </source>
</evidence>
<evidence type="ECO:0000256" key="5">
    <source>
        <dbReference type="PIRSR" id="PIRSR604574-2"/>
    </source>
</evidence>
<dbReference type="GO" id="GO:0035515">
    <property type="term" value="F:oxidative RNA demethylase activity"/>
    <property type="evidence" value="ECO:0007669"/>
    <property type="project" value="TreeGrafter"/>
</dbReference>
<dbReference type="InterPro" id="IPR037151">
    <property type="entry name" value="AlkB-like_sf"/>
</dbReference>
<reference evidence="7 8" key="1">
    <citation type="submission" date="2019-04" db="EMBL/GenBank/DDBJ databases">
        <title>Corynebacterium endometrii sp. nov., isolated from the uterus of a cow with endometritis.</title>
        <authorList>
            <person name="Ballas P."/>
            <person name="Ruckert C."/>
            <person name="Wagener K."/>
            <person name="Drillich M."/>
            <person name="Kaempfer P."/>
            <person name="Busse H.-J."/>
            <person name="Ehling-Schulz M."/>
        </authorList>
    </citation>
    <scope>NUCLEOTIDE SEQUENCE [LARGE SCALE GENOMIC DNA]</scope>
    <source>
        <strain evidence="7 8">LMM-1653</strain>
    </source>
</reference>
<evidence type="ECO:0000256" key="3">
    <source>
        <dbReference type="ARBA" id="ARBA00023002"/>
    </source>
</evidence>
<sequence length="220" mass="24013">MLFDVTGAPRKVAPGVAHLPGWLPLDQQRGLVEDFRDQARALAGTPLQMARPRLRSGQMSVFMLHYGKYWTGYRYVDAVDGHRVPPLPTGMAELARRALAEAAGVAGELAPWVDSYRPDMALVNYYPPGSKMGLHQDAEEESAAPIVSVSVGDEALFRIGGVETRNKPWDDVRLASGDVIVFGGPKRLAYHGVPSVRPHTLPAGCGLHEGRINVTFRQVH</sequence>
<dbReference type="Proteomes" id="UP000296352">
    <property type="component" value="Chromosome"/>
</dbReference>
<evidence type="ECO:0000256" key="1">
    <source>
        <dbReference type="ARBA" id="ARBA00022723"/>
    </source>
</evidence>